<name>A0A1R3JQU9_COCAP</name>
<protein>
    <submittedName>
        <fullName evidence="1">Uncharacterized protein</fullName>
    </submittedName>
</protein>
<dbReference type="Gramene" id="OMO97216">
    <property type="protein sequence ID" value="OMO97216"/>
    <property type="gene ID" value="CCACVL1_04626"/>
</dbReference>
<reference evidence="1 2" key="1">
    <citation type="submission" date="2013-09" db="EMBL/GenBank/DDBJ databases">
        <title>Corchorus capsularis genome sequencing.</title>
        <authorList>
            <person name="Alam M."/>
            <person name="Haque M.S."/>
            <person name="Islam M.S."/>
            <person name="Emdad E.M."/>
            <person name="Islam M.M."/>
            <person name="Ahmed B."/>
            <person name="Halim A."/>
            <person name="Hossen Q.M.M."/>
            <person name="Hossain M.Z."/>
            <person name="Ahmed R."/>
            <person name="Khan M.M."/>
            <person name="Islam R."/>
            <person name="Rashid M.M."/>
            <person name="Khan S.A."/>
            <person name="Rahman M.S."/>
            <person name="Alam M."/>
        </authorList>
    </citation>
    <scope>NUCLEOTIDE SEQUENCE [LARGE SCALE GENOMIC DNA]</scope>
    <source>
        <strain evidence="2">cv. CVL-1</strain>
        <tissue evidence="1">Whole seedling</tissue>
    </source>
</reference>
<keyword evidence="2" id="KW-1185">Reference proteome</keyword>
<comment type="caution">
    <text evidence="1">The sequence shown here is derived from an EMBL/GenBank/DDBJ whole genome shotgun (WGS) entry which is preliminary data.</text>
</comment>
<proteinExistence type="predicted"/>
<dbReference type="Proteomes" id="UP000188268">
    <property type="component" value="Unassembled WGS sequence"/>
</dbReference>
<dbReference type="EMBL" id="AWWV01007239">
    <property type="protein sequence ID" value="OMO97216.1"/>
    <property type="molecule type" value="Genomic_DNA"/>
</dbReference>
<gene>
    <name evidence="1" type="ORF">CCACVL1_04626</name>
</gene>
<accession>A0A1R3JQU9</accession>
<evidence type="ECO:0000313" key="2">
    <source>
        <dbReference type="Proteomes" id="UP000188268"/>
    </source>
</evidence>
<organism evidence="1 2">
    <name type="scientific">Corchorus capsularis</name>
    <name type="common">Jute</name>
    <dbReference type="NCBI Taxonomy" id="210143"/>
    <lineage>
        <taxon>Eukaryota</taxon>
        <taxon>Viridiplantae</taxon>
        <taxon>Streptophyta</taxon>
        <taxon>Embryophyta</taxon>
        <taxon>Tracheophyta</taxon>
        <taxon>Spermatophyta</taxon>
        <taxon>Magnoliopsida</taxon>
        <taxon>eudicotyledons</taxon>
        <taxon>Gunneridae</taxon>
        <taxon>Pentapetalae</taxon>
        <taxon>rosids</taxon>
        <taxon>malvids</taxon>
        <taxon>Malvales</taxon>
        <taxon>Malvaceae</taxon>
        <taxon>Grewioideae</taxon>
        <taxon>Apeibeae</taxon>
        <taxon>Corchorus</taxon>
    </lineage>
</organism>
<evidence type="ECO:0000313" key="1">
    <source>
        <dbReference type="EMBL" id="OMO97216.1"/>
    </source>
</evidence>
<sequence>MDPESVVIKASSEREGQNAQVLQLTANINIIFVSTLILT</sequence>
<dbReference type="AlphaFoldDB" id="A0A1R3JQU9"/>